<organism evidence="1 2">
    <name type="scientific">Artemia franciscana</name>
    <name type="common">Brine shrimp</name>
    <name type="synonym">Artemia sanfranciscana</name>
    <dbReference type="NCBI Taxonomy" id="6661"/>
    <lineage>
        <taxon>Eukaryota</taxon>
        <taxon>Metazoa</taxon>
        <taxon>Ecdysozoa</taxon>
        <taxon>Arthropoda</taxon>
        <taxon>Crustacea</taxon>
        <taxon>Branchiopoda</taxon>
        <taxon>Anostraca</taxon>
        <taxon>Artemiidae</taxon>
        <taxon>Artemia</taxon>
    </lineage>
</organism>
<reference evidence="1" key="1">
    <citation type="submission" date="2023-07" db="EMBL/GenBank/DDBJ databases">
        <title>Chromosome-level genome assembly of Artemia franciscana.</title>
        <authorList>
            <person name="Jo E."/>
        </authorList>
    </citation>
    <scope>NUCLEOTIDE SEQUENCE</scope>
    <source>
        <tissue evidence="1">Whole body</tissue>
    </source>
</reference>
<accession>A0AA88IGE6</accession>
<dbReference type="AlphaFoldDB" id="A0AA88IGE6"/>
<proteinExistence type="predicted"/>
<evidence type="ECO:0000313" key="2">
    <source>
        <dbReference type="Proteomes" id="UP001187531"/>
    </source>
</evidence>
<dbReference type="Proteomes" id="UP001187531">
    <property type="component" value="Unassembled WGS sequence"/>
</dbReference>
<dbReference type="EMBL" id="JAVRJZ010000001">
    <property type="protein sequence ID" value="KAK2727849.1"/>
    <property type="molecule type" value="Genomic_DNA"/>
</dbReference>
<protein>
    <submittedName>
        <fullName evidence="1">Uncharacterized protein</fullName>
    </submittedName>
</protein>
<gene>
    <name evidence="1" type="ORF">QYM36_008360</name>
</gene>
<comment type="caution">
    <text evidence="1">The sequence shown here is derived from an EMBL/GenBank/DDBJ whole genome shotgun (WGS) entry which is preliminary data.</text>
</comment>
<sequence>MKHQRLYLFSVIFIIYFKGKEMFEGQIIDERVWISSNINIPVKIQDTKPYYTCSADYIEYLEPEYLSGAYMNWNLDNLEIETFHYEQIYETKDLSRQEQMALGLQFMDSETLRIREESIEFAVVQNLRSEGHDQFILSPRGDRDRRGLDNVVESQKSAQQHPELGINSDPHCDGLFSWVYIESI</sequence>
<name>A0AA88IGE6_ARTSF</name>
<keyword evidence="2" id="KW-1185">Reference proteome</keyword>
<evidence type="ECO:0000313" key="1">
    <source>
        <dbReference type="EMBL" id="KAK2727849.1"/>
    </source>
</evidence>